<dbReference type="InterPro" id="IPR036388">
    <property type="entry name" value="WH-like_DNA-bd_sf"/>
</dbReference>
<evidence type="ECO:0000313" key="5">
    <source>
        <dbReference type="EMBL" id="TCZ77148.1"/>
    </source>
</evidence>
<keyword evidence="3" id="KW-0804">Transcription</keyword>
<name>A0A4R4EG94_9BACL</name>
<dbReference type="InterPro" id="IPR014036">
    <property type="entry name" value="DeoR-like_C"/>
</dbReference>
<dbReference type="SMART" id="SM01134">
    <property type="entry name" value="DeoRC"/>
    <property type="match status" value="1"/>
</dbReference>
<dbReference type="GO" id="GO:0003700">
    <property type="term" value="F:DNA-binding transcription factor activity"/>
    <property type="evidence" value="ECO:0007669"/>
    <property type="project" value="InterPro"/>
</dbReference>
<dbReference type="PANTHER" id="PTHR30363:SF44">
    <property type="entry name" value="AGA OPERON TRANSCRIPTIONAL REPRESSOR-RELATED"/>
    <property type="match status" value="1"/>
</dbReference>
<dbReference type="Pfam" id="PF00455">
    <property type="entry name" value="DeoRC"/>
    <property type="match status" value="1"/>
</dbReference>
<evidence type="ECO:0000256" key="2">
    <source>
        <dbReference type="ARBA" id="ARBA00023125"/>
    </source>
</evidence>
<dbReference type="InterPro" id="IPR036390">
    <property type="entry name" value="WH_DNA-bd_sf"/>
</dbReference>
<keyword evidence="6" id="KW-1185">Reference proteome</keyword>
<dbReference type="GO" id="GO:0003677">
    <property type="term" value="F:DNA binding"/>
    <property type="evidence" value="ECO:0007669"/>
    <property type="project" value="UniProtKB-KW"/>
</dbReference>
<evidence type="ECO:0000256" key="1">
    <source>
        <dbReference type="ARBA" id="ARBA00023015"/>
    </source>
</evidence>
<protein>
    <submittedName>
        <fullName evidence="5">DeoR/GlpR transcriptional regulator</fullName>
    </submittedName>
</protein>
<dbReference type="InterPro" id="IPR050313">
    <property type="entry name" value="Carb_Metab_HTH_regulators"/>
</dbReference>
<dbReference type="PRINTS" id="PR00037">
    <property type="entry name" value="HTHLACR"/>
</dbReference>
<dbReference type="InterPro" id="IPR018356">
    <property type="entry name" value="Tscrpt_reg_HTH_DeoR_CS"/>
</dbReference>
<dbReference type="PROSITE" id="PS00894">
    <property type="entry name" value="HTH_DEOR_1"/>
    <property type="match status" value="1"/>
</dbReference>
<dbReference type="SMART" id="SM00420">
    <property type="entry name" value="HTH_DEOR"/>
    <property type="match status" value="1"/>
</dbReference>
<dbReference type="PROSITE" id="PS51000">
    <property type="entry name" value="HTH_DEOR_2"/>
    <property type="match status" value="1"/>
</dbReference>
<sequence length="263" mass="29430">MPKYRLKDDIRMKKSRLAVERQKEIFSNISQVGTVYVANLSKKFNVTKETIRKDLEALEKEGLVQRTHGGAVLNHKMPIQRHMTNVDVKSSIAKEAAQLVEKGDIIALDSSDFSLQLAKELRDSEITVITNSIPITLELLNQDHIRLITIGGYVNHQFSSFVGAIAEKAIDTYHVGKYFLSCSGFDLEHGVFENHEMEAQIKQKFLKVTDEVILMVDHVQFGRKSLTSLAGLSQVDKLIIDHGLPIHNLTALRSAGVNVVLAN</sequence>
<dbReference type="Pfam" id="PF08220">
    <property type="entry name" value="HTH_DeoR"/>
    <property type="match status" value="1"/>
</dbReference>
<organism evidence="5 6">
    <name type="scientific">Paenibacillus albiflavus</name>
    <dbReference type="NCBI Taxonomy" id="2545760"/>
    <lineage>
        <taxon>Bacteria</taxon>
        <taxon>Bacillati</taxon>
        <taxon>Bacillota</taxon>
        <taxon>Bacilli</taxon>
        <taxon>Bacillales</taxon>
        <taxon>Paenibacillaceae</taxon>
        <taxon>Paenibacillus</taxon>
    </lineage>
</organism>
<keyword evidence="2" id="KW-0238">DNA-binding</keyword>
<reference evidence="5 6" key="1">
    <citation type="submission" date="2019-03" db="EMBL/GenBank/DDBJ databases">
        <authorList>
            <person name="Kim M.K.M."/>
        </authorList>
    </citation>
    <scope>NUCLEOTIDE SEQUENCE [LARGE SCALE GENOMIC DNA]</scope>
    <source>
        <strain evidence="5 6">18JY21-1</strain>
    </source>
</reference>
<keyword evidence="1" id="KW-0805">Transcription regulation</keyword>
<dbReference type="SUPFAM" id="SSF100950">
    <property type="entry name" value="NagB/RpiA/CoA transferase-like"/>
    <property type="match status" value="1"/>
</dbReference>
<gene>
    <name evidence="5" type="ORF">E0485_11850</name>
</gene>
<proteinExistence type="predicted"/>
<feature type="domain" description="HTH deoR-type" evidence="4">
    <location>
        <begin position="18"/>
        <end position="73"/>
    </location>
</feature>
<comment type="caution">
    <text evidence="5">The sequence shown here is derived from an EMBL/GenBank/DDBJ whole genome shotgun (WGS) entry which is preliminary data.</text>
</comment>
<dbReference type="Proteomes" id="UP000295418">
    <property type="component" value="Unassembled WGS sequence"/>
</dbReference>
<accession>A0A4R4EG94</accession>
<dbReference type="InterPro" id="IPR037171">
    <property type="entry name" value="NagB/RpiA_transferase-like"/>
</dbReference>
<evidence type="ECO:0000256" key="3">
    <source>
        <dbReference type="ARBA" id="ARBA00023163"/>
    </source>
</evidence>
<dbReference type="InterPro" id="IPR001034">
    <property type="entry name" value="DeoR_HTH"/>
</dbReference>
<evidence type="ECO:0000313" key="6">
    <source>
        <dbReference type="Proteomes" id="UP000295418"/>
    </source>
</evidence>
<dbReference type="AlphaFoldDB" id="A0A4R4EG94"/>
<evidence type="ECO:0000259" key="4">
    <source>
        <dbReference type="PROSITE" id="PS51000"/>
    </source>
</evidence>
<dbReference type="SUPFAM" id="SSF46785">
    <property type="entry name" value="Winged helix' DNA-binding domain"/>
    <property type="match status" value="1"/>
</dbReference>
<dbReference type="Gene3D" id="1.10.10.10">
    <property type="entry name" value="Winged helix-like DNA-binding domain superfamily/Winged helix DNA-binding domain"/>
    <property type="match status" value="1"/>
</dbReference>
<dbReference type="OrthoDB" id="9797223at2"/>
<dbReference type="PANTHER" id="PTHR30363">
    <property type="entry name" value="HTH-TYPE TRANSCRIPTIONAL REGULATOR SRLR-RELATED"/>
    <property type="match status" value="1"/>
</dbReference>
<dbReference type="EMBL" id="SKFG01000010">
    <property type="protein sequence ID" value="TCZ77148.1"/>
    <property type="molecule type" value="Genomic_DNA"/>
</dbReference>